<dbReference type="InterPro" id="IPR036890">
    <property type="entry name" value="HATPase_C_sf"/>
</dbReference>
<dbReference type="SMART" id="SM00388">
    <property type="entry name" value="HisKA"/>
    <property type="match status" value="1"/>
</dbReference>
<keyword evidence="7" id="KW-1185">Reference proteome</keyword>
<dbReference type="PANTHER" id="PTHR43547">
    <property type="entry name" value="TWO-COMPONENT HISTIDINE KINASE"/>
    <property type="match status" value="1"/>
</dbReference>
<dbReference type="InterPro" id="IPR036097">
    <property type="entry name" value="HisK_dim/P_sf"/>
</dbReference>
<dbReference type="Proteomes" id="UP001501081">
    <property type="component" value="Unassembled WGS sequence"/>
</dbReference>
<dbReference type="PRINTS" id="PR00344">
    <property type="entry name" value="BCTRLSENSOR"/>
</dbReference>
<dbReference type="Gene3D" id="1.25.40.10">
    <property type="entry name" value="Tetratricopeptide repeat domain"/>
    <property type="match status" value="2"/>
</dbReference>
<comment type="caution">
    <text evidence="6">The sequence shown here is derived from an EMBL/GenBank/DDBJ whole genome shotgun (WGS) entry which is preliminary data.</text>
</comment>
<dbReference type="PANTHER" id="PTHR43547:SF2">
    <property type="entry name" value="HYBRID SIGNAL TRANSDUCTION HISTIDINE KINASE C"/>
    <property type="match status" value="1"/>
</dbReference>
<dbReference type="Gene3D" id="1.10.287.130">
    <property type="match status" value="1"/>
</dbReference>
<evidence type="ECO:0000313" key="6">
    <source>
        <dbReference type="EMBL" id="GAA3974704.1"/>
    </source>
</evidence>
<comment type="catalytic activity">
    <reaction evidence="1">
        <text>ATP + protein L-histidine = ADP + protein N-phospho-L-histidine.</text>
        <dbReference type="EC" id="2.7.13.3"/>
    </reaction>
</comment>
<evidence type="ECO:0000256" key="3">
    <source>
        <dbReference type="ARBA" id="ARBA00022553"/>
    </source>
</evidence>
<evidence type="ECO:0000259" key="5">
    <source>
        <dbReference type="PROSITE" id="PS50109"/>
    </source>
</evidence>
<dbReference type="EMBL" id="BAABAK010000015">
    <property type="protein sequence ID" value="GAA3974704.1"/>
    <property type="molecule type" value="Genomic_DNA"/>
</dbReference>
<dbReference type="InterPro" id="IPR003594">
    <property type="entry name" value="HATPase_dom"/>
</dbReference>
<dbReference type="InterPro" id="IPR011990">
    <property type="entry name" value="TPR-like_helical_dom_sf"/>
</dbReference>
<dbReference type="EC" id="2.7.13.3" evidence="2"/>
<name>A0ABP7Q0X3_9SPHI</name>
<dbReference type="Pfam" id="PF02518">
    <property type="entry name" value="HATPase_c"/>
    <property type="match status" value="1"/>
</dbReference>
<dbReference type="Pfam" id="PF00512">
    <property type="entry name" value="HisKA"/>
    <property type="match status" value="1"/>
</dbReference>
<dbReference type="InterPro" id="IPR003661">
    <property type="entry name" value="HisK_dim/P_dom"/>
</dbReference>
<dbReference type="InterPro" id="IPR004358">
    <property type="entry name" value="Sig_transdc_His_kin-like_C"/>
</dbReference>
<dbReference type="Pfam" id="PF13424">
    <property type="entry name" value="TPR_12"/>
    <property type="match status" value="1"/>
</dbReference>
<dbReference type="SUPFAM" id="SSF47384">
    <property type="entry name" value="Homodimeric domain of signal transducing histidine kinase"/>
    <property type="match status" value="1"/>
</dbReference>
<evidence type="ECO:0000313" key="7">
    <source>
        <dbReference type="Proteomes" id="UP001501081"/>
    </source>
</evidence>
<dbReference type="PROSITE" id="PS50109">
    <property type="entry name" value="HIS_KIN"/>
    <property type="match status" value="1"/>
</dbReference>
<dbReference type="InterPro" id="IPR019734">
    <property type="entry name" value="TPR_rpt"/>
</dbReference>
<keyword evidence="3" id="KW-0597">Phosphoprotein</keyword>
<organism evidence="6 7">
    <name type="scientific">Pedobacter ginsengiterrae</name>
    <dbReference type="NCBI Taxonomy" id="871696"/>
    <lineage>
        <taxon>Bacteria</taxon>
        <taxon>Pseudomonadati</taxon>
        <taxon>Bacteroidota</taxon>
        <taxon>Sphingobacteriia</taxon>
        <taxon>Sphingobacteriales</taxon>
        <taxon>Sphingobacteriaceae</taxon>
        <taxon>Pedobacter</taxon>
    </lineage>
</organism>
<protein>
    <recommendedName>
        <fullName evidence="2">histidine kinase</fullName>
        <ecNumber evidence="2">2.7.13.3</ecNumber>
    </recommendedName>
</protein>
<dbReference type="SUPFAM" id="SSF48452">
    <property type="entry name" value="TPR-like"/>
    <property type="match status" value="2"/>
</dbReference>
<gene>
    <name evidence="6" type="ORF">GCM10022246_28890</name>
</gene>
<evidence type="ECO:0000256" key="4">
    <source>
        <dbReference type="SAM" id="Phobius"/>
    </source>
</evidence>
<dbReference type="SUPFAM" id="SSF55874">
    <property type="entry name" value="ATPase domain of HSP90 chaperone/DNA topoisomerase II/histidine kinase"/>
    <property type="match status" value="1"/>
</dbReference>
<keyword evidence="4" id="KW-0472">Membrane</keyword>
<dbReference type="SMART" id="SM00387">
    <property type="entry name" value="HATPase_c"/>
    <property type="match status" value="1"/>
</dbReference>
<feature type="domain" description="Histidine kinase" evidence="5">
    <location>
        <begin position="421"/>
        <end position="637"/>
    </location>
</feature>
<keyword evidence="4" id="KW-1133">Transmembrane helix</keyword>
<evidence type="ECO:0000256" key="1">
    <source>
        <dbReference type="ARBA" id="ARBA00000085"/>
    </source>
</evidence>
<feature type="transmembrane region" description="Helical" evidence="4">
    <location>
        <begin position="379"/>
        <end position="399"/>
    </location>
</feature>
<dbReference type="Gene3D" id="3.30.565.10">
    <property type="entry name" value="Histidine kinase-like ATPase, C-terminal domain"/>
    <property type="match status" value="1"/>
</dbReference>
<keyword evidence="4" id="KW-0812">Transmembrane</keyword>
<dbReference type="InterPro" id="IPR005467">
    <property type="entry name" value="His_kinase_dom"/>
</dbReference>
<evidence type="ECO:0000256" key="2">
    <source>
        <dbReference type="ARBA" id="ARBA00012438"/>
    </source>
</evidence>
<dbReference type="SMART" id="SM00028">
    <property type="entry name" value="TPR"/>
    <property type="match status" value="5"/>
</dbReference>
<sequence length="638" mass="71627">MLSLFVFAKDKKSNYKTLSRDTLIVSQLLKKSRLHEANQPALSVNFARYALKEARKTNFTLGEARTLSQMAVLNLQYHSLITAISYQTQALNLHKKINPSNAESAHAYMFLGYLYGKAKNLKQANLNLEKAISLYAALHLNHGTFLSYKNLGEVNQHMGNSDAALGYFLKAKAIGEMQPLSNDYLDLLKKLGNLYSDIDSNNRALVIFNEGLNKSDQQPAHLRAHLDFLSSSGMVHNRIGNKDSALSYHKLSLSKAVQYAIPEEQARSLINIAGVLKNDNAGQSLNHLNRALVIAKEIDNKPLAAEIYRSLSETYQQQNKFKEAILALEAHHNLLQTLIVINKSRESVIVKGNDELERSRASIFQLELTNQHRTFERNVGIFASVFAFFIITMGAYHFYNTRKLNKRLSETNLVKDKLFSVIGHDLRNPIGGITTMLSLMEKRDLDSQVLTKVSMMKKQGELALEILNSLLKWGQTQLQGIQVNPVSFNSKILIEKNISLLYHQAEEKQITITDNSLSEISLYGDADHFDFIIRNLLSNAIKFSFASGNVQILAKADEQKHEIIFSVKDNGTGISMEQLEKFKVANIEVAYGTEGEKGTGLGLMLCKEFVKANHGKIWVESNQGKGACFYFSFPSQVK</sequence>
<proteinExistence type="predicted"/>
<reference evidence="7" key="1">
    <citation type="journal article" date="2019" name="Int. J. Syst. Evol. Microbiol.">
        <title>The Global Catalogue of Microorganisms (GCM) 10K type strain sequencing project: providing services to taxonomists for standard genome sequencing and annotation.</title>
        <authorList>
            <consortium name="The Broad Institute Genomics Platform"/>
            <consortium name="The Broad Institute Genome Sequencing Center for Infectious Disease"/>
            <person name="Wu L."/>
            <person name="Ma J."/>
        </authorList>
    </citation>
    <scope>NUCLEOTIDE SEQUENCE [LARGE SCALE GENOMIC DNA]</scope>
    <source>
        <strain evidence="7">JCM 17338</strain>
    </source>
</reference>
<dbReference type="CDD" id="cd00082">
    <property type="entry name" value="HisKA"/>
    <property type="match status" value="1"/>
</dbReference>
<accession>A0ABP7Q0X3</accession>